<dbReference type="CDD" id="cd00073">
    <property type="entry name" value="H15"/>
    <property type="match status" value="1"/>
</dbReference>
<evidence type="ECO:0000256" key="1">
    <source>
        <dbReference type="ARBA" id="ARBA00004123"/>
    </source>
</evidence>
<dbReference type="Gene3D" id="1.10.10.10">
    <property type="entry name" value="Winged helix-like DNA-binding domain superfamily/Winged helix DNA-binding domain"/>
    <property type="match status" value="1"/>
</dbReference>
<proteinExistence type="predicted"/>
<evidence type="ECO:0000259" key="18">
    <source>
        <dbReference type="PROSITE" id="PS51504"/>
    </source>
</evidence>
<dbReference type="FunFam" id="1.10.10.10:FF:000140">
    <property type="entry name" value="Histone H1.0"/>
    <property type="match status" value="1"/>
</dbReference>
<evidence type="ECO:0000256" key="2">
    <source>
        <dbReference type="ARBA" id="ARBA00004141"/>
    </source>
</evidence>
<feature type="transmembrane region" description="Helical" evidence="16">
    <location>
        <begin position="320"/>
        <end position="341"/>
    </location>
</feature>
<evidence type="ECO:0000256" key="4">
    <source>
        <dbReference type="ARBA" id="ARBA00022454"/>
    </source>
</evidence>
<evidence type="ECO:0000256" key="9">
    <source>
        <dbReference type="ARBA" id="ARBA00022786"/>
    </source>
</evidence>
<reference evidence="19 20" key="1">
    <citation type="submission" date="2022-05" db="EMBL/GenBank/DDBJ databases">
        <authorList>
            <consortium name="Genoscope - CEA"/>
            <person name="William W."/>
        </authorList>
    </citation>
    <scope>NUCLEOTIDE SEQUENCE [LARGE SCALE GENOMIC DNA]</scope>
</reference>
<dbReference type="SUPFAM" id="SSF57850">
    <property type="entry name" value="RING/U-box"/>
    <property type="match status" value="1"/>
</dbReference>
<dbReference type="AlphaFoldDB" id="A0AAU9X750"/>
<keyword evidence="20" id="KW-1185">Reference proteome</keyword>
<keyword evidence="11 16" id="KW-1133">Transmembrane helix</keyword>
<evidence type="ECO:0000313" key="20">
    <source>
        <dbReference type="Proteomes" id="UP001159428"/>
    </source>
</evidence>
<evidence type="ECO:0000256" key="11">
    <source>
        <dbReference type="ARBA" id="ARBA00022989"/>
    </source>
</evidence>
<evidence type="ECO:0000256" key="13">
    <source>
        <dbReference type="ARBA" id="ARBA00023136"/>
    </source>
</evidence>
<comment type="caution">
    <text evidence="19">The sequence shown here is derived from an EMBL/GenBank/DDBJ whole genome shotgun (WGS) entry which is preliminary data.</text>
</comment>
<dbReference type="InterPro" id="IPR011016">
    <property type="entry name" value="Znf_RING-CH"/>
</dbReference>
<feature type="compositionally biased region" description="Basic residues" evidence="15">
    <location>
        <begin position="125"/>
        <end position="137"/>
    </location>
</feature>
<evidence type="ECO:0000256" key="15">
    <source>
        <dbReference type="SAM" id="MobiDB-lite"/>
    </source>
</evidence>
<dbReference type="GO" id="GO:0016020">
    <property type="term" value="C:membrane"/>
    <property type="evidence" value="ECO:0007669"/>
    <property type="project" value="UniProtKB-SubCell"/>
</dbReference>
<gene>
    <name evidence="19" type="ORF">PMEA_00018633</name>
</gene>
<dbReference type="InterPro" id="IPR036388">
    <property type="entry name" value="WH-like_DNA-bd_sf"/>
</dbReference>
<dbReference type="GO" id="GO:0030527">
    <property type="term" value="F:structural constituent of chromatin"/>
    <property type="evidence" value="ECO:0007669"/>
    <property type="project" value="InterPro"/>
</dbReference>
<dbReference type="GO" id="GO:0000786">
    <property type="term" value="C:nucleosome"/>
    <property type="evidence" value="ECO:0007669"/>
    <property type="project" value="InterPro"/>
</dbReference>
<keyword evidence="9" id="KW-0833">Ubl conjugation pathway</keyword>
<accession>A0AAU9X750</accession>
<keyword evidence="5" id="KW-0808">Transferase</keyword>
<dbReference type="Proteomes" id="UP001159428">
    <property type="component" value="Unassembled WGS sequence"/>
</dbReference>
<evidence type="ECO:0000256" key="12">
    <source>
        <dbReference type="ARBA" id="ARBA00023125"/>
    </source>
</evidence>
<dbReference type="GO" id="GO:0016567">
    <property type="term" value="P:protein ubiquitination"/>
    <property type="evidence" value="ECO:0007669"/>
    <property type="project" value="TreeGrafter"/>
</dbReference>
<keyword evidence="4" id="KW-0158">Chromosome</keyword>
<dbReference type="InterPro" id="IPR005819">
    <property type="entry name" value="H1/H5"/>
</dbReference>
<dbReference type="PROSITE" id="PS51504">
    <property type="entry name" value="H15"/>
    <property type="match status" value="1"/>
</dbReference>
<keyword evidence="10" id="KW-0862">Zinc</keyword>
<dbReference type="GO" id="GO:0005634">
    <property type="term" value="C:nucleus"/>
    <property type="evidence" value="ECO:0007669"/>
    <property type="project" value="UniProtKB-SubCell"/>
</dbReference>
<sequence>MSEEDSIPQVVIAKPKHPKYTEMVEEAVKYFNEKGGSSRQAITKYIKGKYLVGETANNQIKLALVKSVGKGRLVQTKGAGASGSFKLSKEVKEEEKKEEKRRLKKEKKALKEKENAERDIDNNNKKKASKVKKTSKKQPKDVDGEDKENEEKGRPKKKSSNKTKESTSKKKREGSKDTAVEKKSKPKVKKSTVAESSEGIKKAKRTKKPAAKPSASAEFSFDSFIFQGINFHLELLSQSSDDLLNTCRICRDETVRGLLVSPCLCSGTLGKCHVQCLEEWLSKANKDSCEICGHEFHVRKLPRSFQEWFTKGQSRRERRYLCGDLICFLILSPLVFASSYLCAQGAWHYMALTDTWTGAGLIVLSLFLWCIYGFWLIVTLRFHHRCWQDWRERNYRVKLVKIEIVDIKERRKDEGLLETSV</sequence>
<feature type="transmembrane region" description="Helical" evidence="16">
    <location>
        <begin position="361"/>
        <end position="383"/>
    </location>
</feature>
<evidence type="ECO:0000256" key="6">
    <source>
        <dbReference type="ARBA" id="ARBA00022692"/>
    </source>
</evidence>
<feature type="domain" description="H15" evidence="18">
    <location>
        <begin position="16"/>
        <end position="89"/>
    </location>
</feature>
<evidence type="ECO:0000256" key="5">
    <source>
        <dbReference type="ARBA" id="ARBA00022679"/>
    </source>
</evidence>
<dbReference type="PANTHER" id="PTHR46065">
    <property type="entry name" value="E3 UBIQUITIN-PROTEIN LIGASE MARCH 2/3 FAMILY MEMBER"/>
    <property type="match status" value="1"/>
</dbReference>
<feature type="compositionally biased region" description="Basic and acidic residues" evidence="15">
    <location>
        <begin position="87"/>
        <end position="101"/>
    </location>
</feature>
<dbReference type="GO" id="GO:0003677">
    <property type="term" value="F:DNA binding"/>
    <property type="evidence" value="ECO:0007669"/>
    <property type="project" value="UniProtKB-KW"/>
</dbReference>
<dbReference type="EMBL" id="CALNXJ010000032">
    <property type="protein sequence ID" value="CAH3138855.1"/>
    <property type="molecule type" value="Genomic_DNA"/>
</dbReference>
<evidence type="ECO:0000256" key="10">
    <source>
        <dbReference type="ARBA" id="ARBA00022833"/>
    </source>
</evidence>
<name>A0AAU9X750_9CNID</name>
<keyword evidence="8" id="KW-0863">Zinc-finger</keyword>
<dbReference type="SMART" id="SM00744">
    <property type="entry name" value="RINGv"/>
    <property type="match status" value="1"/>
</dbReference>
<evidence type="ECO:0000313" key="19">
    <source>
        <dbReference type="EMBL" id="CAH3138855.1"/>
    </source>
</evidence>
<dbReference type="InterPro" id="IPR005818">
    <property type="entry name" value="Histone_H1/H5_H15"/>
</dbReference>
<dbReference type="SUPFAM" id="SSF46785">
    <property type="entry name" value="Winged helix' DNA-binding domain"/>
    <property type="match status" value="1"/>
</dbReference>
<dbReference type="PRINTS" id="PR00624">
    <property type="entry name" value="HISTONEH5"/>
</dbReference>
<evidence type="ECO:0000256" key="14">
    <source>
        <dbReference type="ARBA" id="ARBA00023242"/>
    </source>
</evidence>
<dbReference type="InterPro" id="IPR013083">
    <property type="entry name" value="Znf_RING/FYVE/PHD"/>
</dbReference>
<keyword evidence="12" id="KW-0238">DNA-binding</keyword>
<dbReference type="GO" id="GO:0006334">
    <property type="term" value="P:nucleosome assembly"/>
    <property type="evidence" value="ECO:0007669"/>
    <property type="project" value="InterPro"/>
</dbReference>
<dbReference type="PANTHER" id="PTHR46065:SF3">
    <property type="entry name" value="FI20425P1"/>
    <property type="match status" value="1"/>
</dbReference>
<organism evidence="19 20">
    <name type="scientific">Pocillopora meandrina</name>
    <dbReference type="NCBI Taxonomy" id="46732"/>
    <lineage>
        <taxon>Eukaryota</taxon>
        <taxon>Metazoa</taxon>
        <taxon>Cnidaria</taxon>
        <taxon>Anthozoa</taxon>
        <taxon>Hexacorallia</taxon>
        <taxon>Scleractinia</taxon>
        <taxon>Astrocoeniina</taxon>
        <taxon>Pocilloporidae</taxon>
        <taxon>Pocillopora</taxon>
    </lineage>
</organism>
<keyword evidence="7" id="KW-0479">Metal-binding</keyword>
<feature type="region of interest" description="Disordered" evidence="15">
    <location>
        <begin position="75"/>
        <end position="212"/>
    </location>
</feature>
<evidence type="ECO:0000259" key="17">
    <source>
        <dbReference type="PROSITE" id="PS51292"/>
    </source>
</evidence>
<evidence type="ECO:0000256" key="7">
    <source>
        <dbReference type="ARBA" id="ARBA00022723"/>
    </source>
</evidence>
<keyword evidence="6 16" id="KW-0812">Transmembrane</keyword>
<comment type="subcellular location">
    <subcellularLocation>
        <location evidence="3">Chromosome</location>
    </subcellularLocation>
    <subcellularLocation>
        <location evidence="2">Membrane</location>
        <topology evidence="2">Multi-pass membrane protein</topology>
    </subcellularLocation>
    <subcellularLocation>
        <location evidence="1">Nucleus</location>
    </subcellularLocation>
</comment>
<dbReference type="Gene3D" id="3.30.40.10">
    <property type="entry name" value="Zinc/RING finger domain, C3HC4 (zinc finger)"/>
    <property type="match status" value="1"/>
</dbReference>
<feature type="domain" description="RING-CH-type" evidence="17">
    <location>
        <begin position="239"/>
        <end position="299"/>
    </location>
</feature>
<dbReference type="SMART" id="SM00526">
    <property type="entry name" value="H15"/>
    <property type="match status" value="1"/>
</dbReference>
<evidence type="ECO:0000256" key="8">
    <source>
        <dbReference type="ARBA" id="ARBA00022771"/>
    </source>
</evidence>
<evidence type="ECO:0008006" key="21">
    <source>
        <dbReference type="Google" id="ProtNLM"/>
    </source>
</evidence>
<protein>
    <recommendedName>
        <fullName evidence="21">RING-CH-type domain-containing protein</fullName>
    </recommendedName>
</protein>
<dbReference type="GO" id="GO:0008270">
    <property type="term" value="F:zinc ion binding"/>
    <property type="evidence" value="ECO:0007669"/>
    <property type="project" value="UniProtKB-KW"/>
</dbReference>
<feature type="compositionally biased region" description="Basic and acidic residues" evidence="15">
    <location>
        <begin position="109"/>
        <end position="124"/>
    </location>
</feature>
<evidence type="ECO:0000256" key="16">
    <source>
        <dbReference type="SAM" id="Phobius"/>
    </source>
</evidence>
<dbReference type="InterPro" id="IPR036390">
    <property type="entry name" value="WH_DNA-bd_sf"/>
</dbReference>
<evidence type="ECO:0000256" key="3">
    <source>
        <dbReference type="ARBA" id="ARBA00004286"/>
    </source>
</evidence>
<dbReference type="GO" id="GO:0004842">
    <property type="term" value="F:ubiquitin-protein transferase activity"/>
    <property type="evidence" value="ECO:0007669"/>
    <property type="project" value="TreeGrafter"/>
</dbReference>
<feature type="compositionally biased region" description="Basic and acidic residues" evidence="15">
    <location>
        <begin position="162"/>
        <end position="183"/>
    </location>
</feature>
<keyword evidence="14" id="KW-0539">Nucleus</keyword>
<dbReference type="Pfam" id="PF12906">
    <property type="entry name" value="RINGv"/>
    <property type="match status" value="1"/>
</dbReference>
<dbReference type="Pfam" id="PF00538">
    <property type="entry name" value="Linker_histone"/>
    <property type="match status" value="1"/>
</dbReference>
<dbReference type="PROSITE" id="PS51292">
    <property type="entry name" value="ZF_RING_CH"/>
    <property type="match status" value="1"/>
</dbReference>
<keyword evidence="13 16" id="KW-0472">Membrane</keyword>